<dbReference type="Proteomes" id="UP001597502">
    <property type="component" value="Unassembled WGS sequence"/>
</dbReference>
<dbReference type="InterPro" id="IPR002591">
    <property type="entry name" value="Phosphodiest/P_Trfase"/>
</dbReference>
<evidence type="ECO:0000313" key="1">
    <source>
        <dbReference type="EMBL" id="MFD2761701.1"/>
    </source>
</evidence>
<dbReference type="InterPro" id="IPR017850">
    <property type="entry name" value="Alkaline_phosphatase_core_sf"/>
</dbReference>
<sequence length="415" mass="45687">MNDSMFKKLPNHGGIVPRYDGFSTVNLVSSLLKHYGVRELPSPVLDSSILKTGLFDGVKNVVFVIVDALGYNQLRHYMSSGAMPNMERFVKNAEDGNGLFQPLTTVFPSTTAAALTAIYTGAIPTKHGLSSFSAYIPEIEDVANLVFSYSFSDGKKIENFHPFLQQPSISQFLSDMNITSTSITDKSFKGSLLSAVHHRASVFSGYSFPSTIPTLAVDALRANEQNFISVYWPGLDACAHKYGPFSKETEDEAHAVDATFNRIVQQLKDTKGGMDDTLFVLTADHGQVLNDEDQSLNLNSHPELLSKLRLPPAGERRSLYLYPKKGGEQAVREWAQEKGATVFTREEAQLIGLVGDDKMDANWAKRIGELIVLPPGKSQWVYDPPMAGGSLSFFRGAHGGLHEDEMLVPCLMWRG</sequence>
<dbReference type="RefSeq" id="WP_382394471.1">
    <property type="nucleotide sequence ID" value="NZ_JBHUNA010000025.1"/>
</dbReference>
<dbReference type="PANTHER" id="PTHR10151">
    <property type="entry name" value="ECTONUCLEOTIDE PYROPHOSPHATASE/PHOSPHODIESTERASE"/>
    <property type="match status" value="1"/>
</dbReference>
<protein>
    <submittedName>
        <fullName evidence="1">Alkaline phosphatase family protein</fullName>
    </submittedName>
</protein>
<dbReference type="Pfam" id="PF01663">
    <property type="entry name" value="Phosphodiest"/>
    <property type="match status" value="1"/>
</dbReference>
<dbReference type="Gene3D" id="3.40.720.10">
    <property type="entry name" value="Alkaline Phosphatase, subunit A"/>
    <property type="match status" value="1"/>
</dbReference>
<dbReference type="PANTHER" id="PTHR10151:SF120">
    <property type="entry name" value="BIS(5'-ADENOSYL)-TRIPHOSPHATASE"/>
    <property type="match status" value="1"/>
</dbReference>
<accession>A0ABW5V6R9</accession>
<name>A0ABW5V6R9_9BACI</name>
<reference evidence="2" key="1">
    <citation type="journal article" date="2019" name="Int. J. Syst. Evol. Microbiol.">
        <title>The Global Catalogue of Microorganisms (GCM) 10K type strain sequencing project: providing services to taxonomists for standard genome sequencing and annotation.</title>
        <authorList>
            <consortium name="The Broad Institute Genomics Platform"/>
            <consortium name="The Broad Institute Genome Sequencing Center for Infectious Disease"/>
            <person name="Wu L."/>
            <person name="Ma J."/>
        </authorList>
    </citation>
    <scope>NUCLEOTIDE SEQUENCE [LARGE SCALE GENOMIC DNA]</scope>
    <source>
        <strain evidence="2">TISTR 1535</strain>
    </source>
</reference>
<keyword evidence="2" id="KW-1185">Reference proteome</keyword>
<gene>
    <name evidence="1" type="ORF">ACFSUO_12135</name>
</gene>
<dbReference type="SUPFAM" id="SSF53649">
    <property type="entry name" value="Alkaline phosphatase-like"/>
    <property type="match status" value="1"/>
</dbReference>
<evidence type="ECO:0000313" key="2">
    <source>
        <dbReference type="Proteomes" id="UP001597502"/>
    </source>
</evidence>
<proteinExistence type="predicted"/>
<organism evidence="1 2">
    <name type="scientific">Lentibacillus juripiscarius</name>
    <dbReference type="NCBI Taxonomy" id="257446"/>
    <lineage>
        <taxon>Bacteria</taxon>
        <taxon>Bacillati</taxon>
        <taxon>Bacillota</taxon>
        <taxon>Bacilli</taxon>
        <taxon>Bacillales</taxon>
        <taxon>Bacillaceae</taxon>
        <taxon>Lentibacillus</taxon>
    </lineage>
</organism>
<dbReference type="EMBL" id="JBHUNA010000025">
    <property type="protein sequence ID" value="MFD2761701.1"/>
    <property type="molecule type" value="Genomic_DNA"/>
</dbReference>
<comment type="caution">
    <text evidence="1">The sequence shown here is derived from an EMBL/GenBank/DDBJ whole genome shotgun (WGS) entry which is preliminary data.</text>
</comment>